<evidence type="ECO:0000256" key="10">
    <source>
        <dbReference type="SAM" id="Phobius"/>
    </source>
</evidence>
<feature type="compositionally biased region" description="Polar residues" evidence="9">
    <location>
        <begin position="150"/>
        <end position="163"/>
    </location>
</feature>
<keyword evidence="10" id="KW-1133">Transmembrane helix</keyword>
<proteinExistence type="predicted"/>
<evidence type="ECO:0000256" key="8">
    <source>
        <dbReference type="PROSITE-ProRule" id="PRU00175"/>
    </source>
</evidence>
<evidence type="ECO:0000313" key="13">
    <source>
        <dbReference type="Proteomes" id="UP001153076"/>
    </source>
</evidence>
<dbReference type="AlphaFoldDB" id="A0A9Q1K1G6"/>
<evidence type="ECO:0000256" key="4">
    <source>
        <dbReference type="ARBA" id="ARBA00022723"/>
    </source>
</evidence>
<dbReference type="PANTHER" id="PTHR15710">
    <property type="entry name" value="E3 UBIQUITIN-PROTEIN LIGASE PRAJA"/>
    <property type="match status" value="1"/>
</dbReference>
<dbReference type="PANTHER" id="PTHR15710:SF242">
    <property type="entry name" value="OS06G0633500 PROTEIN"/>
    <property type="match status" value="1"/>
</dbReference>
<keyword evidence="5 8" id="KW-0863">Zinc-finger</keyword>
<dbReference type="InterPro" id="IPR013083">
    <property type="entry name" value="Znf_RING/FYVE/PHD"/>
</dbReference>
<keyword evidence="10" id="KW-0472">Membrane</keyword>
<sequence length="517" mass="57641">MDGDLQNVSQHLSRADLNDHINNDLTMDHVDMPAACGLCGRSVPLEADTSSYIRSLSICGDCKFLLLEDFGTPSRYSYHRRLQRRRRRSTYGSSGSIEDLFSQQFSQIINLARHIEPEHEDLSRDTDPNPSFLQPPSLLTTPDGSRRWQRVTSDAESDGFNSDSFYGESESNVSFSAYRISHVDSDAASFIAYGGDSDASVDAPPFFSTDIFAQSMERSDVDSDSDIDPMHAGAVRWSSDDHEDVEDDNPWGVDAEETAVLLAETGAYVRRNDLRHRTAYSPYLANPGDYLDARGFEEFLEHLAQDDTSRRGAPPAAASFVDSLPLMVISEEHQKSEGLACAICKDLLTIGTEVNRLPCLHLYHPSCILPWLSARNSCPLCRYELPTDDIDYELEKHNGDRMIITQLQQQDGVDDSSSVTSDASEMNYSQELGNMLGNEGIAANLSHNDGSRGRWLFLAAAPLVGLMGVVLVVWLGNSFTGGIHHAGPHNLHRPHPQRIHTSDSGSRNQRVRRWWWF</sequence>
<evidence type="ECO:0000259" key="11">
    <source>
        <dbReference type="PROSITE" id="PS50089"/>
    </source>
</evidence>
<keyword evidence="7" id="KW-0862">Zinc</keyword>
<feature type="domain" description="RING-type" evidence="11">
    <location>
        <begin position="341"/>
        <end position="382"/>
    </location>
</feature>
<gene>
    <name evidence="12" type="ORF">Cgig2_015554</name>
</gene>
<evidence type="ECO:0000256" key="5">
    <source>
        <dbReference type="ARBA" id="ARBA00022771"/>
    </source>
</evidence>
<feature type="transmembrane region" description="Helical" evidence="10">
    <location>
        <begin position="455"/>
        <end position="475"/>
    </location>
</feature>
<evidence type="ECO:0000256" key="2">
    <source>
        <dbReference type="ARBA" id="ARBA00012483"/>
    </source>
</evidence>
<feature type="region of interest" description="Disordered" evidence="9">
    <location>
        <begin position="119"/>
        <end position="163"/>
    </location>
</feature>
<dbReference type="OrthoDB" id="21204at2759"/>
<dbReference type="GO" id="GO:0061630">
    <property type="term" value="F:ubiquitin protein ligase activity"/>
    <property type="evidence" value="ECO:0007669"/>
    <property type="project" value="UniProtKB-EC"/>
</dbReference>
<comment type="catalytic activity">
    <reaction evidence="1">
        <text>S-ubiquitinyl-[E2 ubiquitin-conjugating enzyme]-L-cysteine + [acceptor protein]-L-lysine = [E2 ubiquitin-conjugating enzyme]-L-cysteine + N(6)-ubiquitinyl-[acceptor protein]-L-lysine.</text>
        <dbReference type="EC" id="2.3.2.27"/>
    </reaction>
</comment>
<comment type="caution">
    <text evidence="12">The sequence shown here is derived from an EMBL/GenBank/DDBJ whole genome shotgun (WGS) entry which is preliminary data.</text>
</comment>
<feature type="compositionally biased region" description="Polar residues" evidence="9">
    <location>
        <begin position="128"/>
        <end position="143"/>
    </location>
</feature>
<keyword evidence="13" id="KW-1185">Reference proteome</keyword>
<dbReference type="GO" id="GO:0008270">
    <property type="term" value="F:zinc ion binding"/>
    <property type="evidence" value="ECO:0007669"/>
    <property type="project" value="UniProtKB-KW"/>
</dbReference>
<keyword evidence="10" id="KW-0812">Transmembrane</keyword>
<dbReference type="EMBL" id="JAKOGI010000437">
    <property type="protein sequence ID" value="KAJ8435049.1"/>
    <property type="molecule type" value="Genomic_DNA"/>
</dbReference>
<dbReference type="Gene3D" id="3.30.40.10">
    <property type="entry name" value="Zinc/RING finger domain, C3HC4 (zinc finger)"/>
    <property type="match status" value="1"/>
</dbReference>
<evidence type="ECO:0000256" key="7">
    <source>
        <dbReference type="ARBA" id="ARBA00022833"/>
    </source>
</evidence>
<evidence type="ECO:0000256" key="1">
    <source>
        <dbReference type="ARBA" id="ARBA00000900"/>
    </source>
</evidence>
<dbReference type="SUPFAM" id="SSF57850">
    <property type="entry name" value="RING/U-box"/>
    <property type="match status" value="1"/>
</dbReference>
<dbReference type="GO" id="GO:0016567">
    <property type="term" value="P:protein ubiquitination"/>
    <property type="evidence" value="ECO:0007669"/>
    <property type="project" value="TreeGrafter"/>
</dbReference>
<keyword evidence="4" id="KW-0479">Metal-binding</keyword>
<dbReference type="Pfam" id="PF13639">
    <property type="entry name" value="zf-RING_2"/>
    <property type="match status" value="1"/>
</dbReference>
<reference evidence="12" key="1">
    <citation type="submission" date="2022-04" db="EMBL/GenBank/DDBJ databases">
        <title>Carnegiea gigantea Genome sequencing and assembly v2.</title>
        <authorList>
            <person name="Copetti D."/>
            <person name="Sanderson M.J."/>
            <person name="Burquez A."/>
            <person name="Wojciechowski M.F."/>
        </authorList>
    </citation>
    <scope>NUCLEOTIDE SEQUENCE</scope>
    <source>
        <strain evidence="12">SGP5-SGP5p</strain>
        <tissue evidence="12">Aerial part</tissue>
    </source>
</reference>
<organism evidence="12 13">
    <name type="scientific">Carnegiea gigantea</name>
    <dbReference type="NCBI Taxonomy" id="171969"/>
    <lineage>
        <taxon>Eukaryota</taxon>
        <taxon>Viridiplantae</taxon>
        <taxon>Streptophyta</taxon>
        <taxon>Embryophyta</taxon>
        <taxon>Tracheophyta</taxon>
        <taxon>Spermatophyta</taxon>
        <taxon>Magnoliopsida</taxon>
        <taxon>eudicotyledons</taxon>
        <taxon>Gunneridae</taxon>
        <taxon>Pentapetalae</taxon>
        <taxon>Caryophyllales</taxon>
        <taxon>Cactineae</taxon>
        <taxon>Cactaceae</taxon>
        <taxon>Cactoideae</taxon>
        <taxon>Echinocereeae</taxon>
        <taxon>Carnegiea</taxon>
    </lineage>
</organism>
<keyword evidence="6" id="KW-0833">Ubl conjugation pathway</keyword>
<evidence type="ECO:0000256" key="3">
    <source>
        <dbReference type="ARBA" id="ARBA00022679"/>
    </source>
</evidence>
<evidence type="ECO:0000256" key="9">
    <source>
        <dbReference type="SAM" id="MobiDB-lite"/>
    </source>
</evidence>
<dbReference type="GO" id="GO:0005737">
    <property type="term" value="C:cytoplasm"/>
    <property type="evidence" value="ECO:0007669"/>
    <property type="project" value="TreeGrafter"/>
</dbReference>
<dbReference type="EC" id="2.3.2.27" evidence="2"/>
<accession>A0A9Q1K1G6</accession>
<dbReference type="PROSITE" id="PS50089">
    <property type="entry name" value="ZF_RING_2"/>
    <property type="match status" value="1"/>
</dbReference>
<evidence type="ECO:0000313" key="12">
    <source>
        <dbReference type="EMBL" id="KAJ8435049.1"/>
    </source>
</evidence>
<evidence type="ECO:0000256" key="6">
    <source>
        <dbReference type="ARBA" id="ARBA00022786"/>
    </source>
</evidence>
<protein>
    <recommendedName>
        <fullName evidence="2">RING-type E3 ubiquitin transferase</fullName>
        <ecNumber evidence="2">2.3.2.27</ecNumber>
    </recommendedName>
</protein>
<dbReference type="FunFam" id="3.30.40.10:FF:000022">
    <property type="entry name" value="E3 ubiquitin-protein ligase RING1-like"/>
    <property type="match status" value="1"/>
</dbReference>
<dbReference type="InterPro" id="IPR001841">
    <property type="entry name" value="Znf_RING"/>
</dbReference>
<name>A0A9Q1K1G6_9CARY</name>
<keyword evidence="3" id="KW-0808">Transferase</keyword>
<dbReference type="SMART" id="SM00184">
    <property type="entry name" value="RING"/>
    <property type="match status" value="1"/>
</dbReference>
<dbReference type="Proteomes" id="UP001153076">
    <property type="component" value="Unassembled WGS sequence"/>
</dbReference>